<keyword evidence="7" id="KW-1185">Reference proteome</keyword>
<dbReference type="Proteomes" id="UP000578030">
    <property type="component" value="Unassembled WGS sequence"/>
</dbReference>
<comment type="caution">
    <text evidence="6">The sequence shown here is derived from an EMBL/GenBank/DDBJ whole genome shotgun (WGS) entry which is preliminary data.</text>
</comment>
<dbReference type="CDD" id="cd00090">
    <property type="entry name" value="HTH_ARSR"/>
    <property type="match status" value="1"/>
</dbReference>
<gene>
    <name evidence="6" type="ORF">HLH28_13730</name>
</gene>
<evidence type="ECO:0000256" key="4">
    <source>
        <dbReference type="SAM" id="MobiDB-lite"/>
    </source>
</evidence>
<name>A0A7W4PQ98_9PROT</name>
<evidence type="ECO:0000256" key="1">
    <source>
        <dbReference type="ARBA" id="ARBA00023015"/>
    </source>
</evidence>
<dbReference type="InterPro" id="IPR011991">
    <property type="entry name" value="ArsR-like_HTH"/>
</dbReference>
<dbReference type="PANTHER" id="PTHR43132:SF2">
    <property type="entry name" value="ARSENICAL RESISTANCE OPERON REPRESSOR ARSR-RELATED"/>
    <property type="match status" value="1"/>
</dbReference>
<dbReference type="GO" id="GO:0003700">
    <property type="term" value="F:DNA-binding transcription factor activity"/>
    <property type="evidence" value="ECO:0007669"/>
    <property type="project" value="InterPro"/>
</dbReference>
<reference evidence="6 7" key="1">
    <citation type="submission" date="2020-04" db="EMBL/GenBank/DDBJ databases">
        <title>Description of novel Gluconacetobacter.</title>
        <authorList>
            <person name="Sombolestani A."/>
        </authorList>
    </citation>
    <scope>NUCLEOTIDE SEQUENCE [LARGE SCALE GENOMIC DNA]</scope>
    <source>
        <strain evidence="6 7">LMG 27802</strain>
    </source>
</reference>
<dbReference type="PRINTS" id="PR00778">
    <property type="entry name" value="HTHARSR"/>
</dbReference>
<dbReference type="NCBIfam" id="NF033788">
    <property type="entry name" value="HTH_metalloreg"/>
    <property type="match status" value="1"/>
</dbReference>
<dbReference type="PANTHER" id="PTHR43132">
    <property type="entry name" value="ARSENICAL RESISTANCE OPERON REPRESSOR ARSR-RELATED"/>
    <property type="match status" value="1"/>
</dbReference>
<dbReference type="Pfam" id="PF01022">
    <property type="entry name" value="HTH_5"/>
    <property type="match status" value="1"/>
</dbReference>
<organism evidence="6 7">
    <name type="scientific">Gluconacetobacter tumulisoli</name>
    <dbReference type="NCBI Taxonomy" id="1286189"/>
    <lineage>
        <taxon>Bacteria</taxon>
        <taxon>Pseudomonadati</taxon>
        <taxon>Pseudomonadota</taxon>
        <taxon>Alphaproteobacteria</taxon>
        <taxon>Acetobacterales</taxon>
        <taxon>Acetobacteraceae</taxon>
        <taxon>Gluconacetobacter</taxon>
    </lineage>
</organism>
<keyword evidence="3" id="KW-0804">Transcription</keyword>
<keyword evidence="2" id="KW-0238">DNA-binding</keyword>
<dbReference type="AlphaFoldDB" id="A0A7W4PQ98"/>
<dbReference type="Gene3D" id="1.10.10.10">
    <property type="entry name" value="Winged helix-like DNA-binding domain superfamily/Winged helix DNA-binding domain"/>
    <property type="match status" value="1"/>
</dbReference>
<dbReference type="RefSeq" id="WP_182960130.1">
    <property type="nucleotide sequence ID" value="NZ_JABEQM010000011.1"/>
</dbReference>
<proteinExistence type="predicted"/>
<feature type="domain" description="HTH arsR-type" evidence="5">
    <location>
        <begin position="16"/>
        <end position="110"/>
    </location>
</feature>
<evidence type="ECO:0000313" key="7">
    <source>
        <dbReference type="Proteomes" id="UP000578030"/>
    </source>
</evidence>
<dbReference type="SMART" id="SM00418">
    <property type="entry name" value="HTH_ARSR"/>
    <property type="match status" value="1"/>
</dbReference>
<dbReference type="SUPFAM" id="SSF46785">
    <property type="entry name" value="Winged helix' DNA-binding domain"/>
    <property type="match status" value="1"/>
</dbReference>
<feature type="region of interest" description="Disordered" evidence="4">
    <location>
        <begin position="121"/>
        <end position="142"/>
    </location>
</feature>
<dbReference type="GO" id="GO:0003677">
    <property type="term" value="F:DNA binding"/>
    <property type="evidence" value="ECO:0007669"/>
    <property type="project" value="UniProtKB-KW"/>
</dbReference>
<keyword evidence="1" id="KW-0805">Transcription regulation</keyword>
<dbReference type="EMBL" id="JABEQM010000011">
    <property type="protein sequence ID" value="MBB2202616.1"/>
    <property type="molecule type" value="Genomic_DNA"/>
</dbReference>
<protein>
    <submittedName>
        <fullName evidence="6">Winged helix-turn-helix transcriptional regulator</fullName>
    </submittedName>
</protein>
<evidence type="ECO:0000313" key="6">
    <source>
        <dbReference type="EMBL" id="MBB2202616.1"/>
    </source>
</evidence>
<evidence type="ECO:0000256" key="2">
    <source>
        <dbReference type="ARBA" id="ARBA00023125"/>
    </source>
</evidence>
<dbReference type="PROSITE" id="PS50987">
    <property type="entry name" value="HTH_ARSR_2"/>
    <property type="match status" value="1"/>
</dbReference>
<dbReference type="InterPro" id="IPR001845">
    <property type="entry name" value="HTH_ArsR_DNA-bd_dom"/>
</dbReference>
<accession>A0A7W4PQ98</accession>
<dbReference type="InterPro" id="IPR036388">
    <property type="entry name" value="WH-like_DNA-bd_sf"/>
</dbReference>
<dbReference type="InterPro" id="IPR036390">
    <property type="entry name" value="WH_DNA-bd_sf"/>
</dbReference>
<evidence type="ECO:0000256" key="3">
    <source>
        <dbReference type="ARBA" id="ARBA00023163"/>
    </source>
</evidence>
<sequence length="158" mass="16189">MTSAPPALTPPAVPPLDRAAAEDTAERLRALAQPQRLMILALLLAGEHAVGEIDALTGIGQPALSQQLAELRRGGLVATRRAARQVLYRIADADAALRVRAALTLFGADAAPAGTMAALAAPSPSTAMHRPTPSRPSGPGMESAAQFVSIVAACDQLT</sequence>
<evidence type="ECO:0000259" key="5">
    <source>
        <dbReference type="PROSITE" id="PS50987"/>
    </source>
</evidence>
<dbReference type="InterPro" id="IPR051011">
    <property type="entry name" value="Metal_resp_trans_reg"/>
</dbReference>